<evidence type="ECO:0000313" key="2">
    <source>
        <dbReference type="Proteomes" id="UP001500367"/>
    </source>
</evidence>
<reference evidence="2" key="1">
    <citation type="journal article" date="2019" name="Int. J. Syst. Evol. Microbiol.">
        <title>The Global Catalogue of Microorganisms (GCM) 10K type strain sequencing project: providing services to taxonomists for standard genome sequencing and annotation.</title>
        <authorList>
            <consortium name="The Broad Institute Genomics Platform"/>
            <consortium name="The Broad Institute Genome Sequencing Center for Infectious Disease"/>
            <person name="Wu L."/>
            <person name="Ma J."/>
        </authorList>
    </citation>
    <scope>NUCLEOTIDE SEQUENCE [LARGE SCALE GENOMIC DNA]</scope>
    <source>
        <strain evidence="2">JCM 17069</strain>
    </source>
</reference>
<dbReference type="EMBL" id="BAABCT010000013">
    <property type="protein sequence ID" value="GAA4080684.1"/>
    <property type="molecule type" value="Genomic_DNA"/>
</dbReference>
<sequence>MENIESNPTIISLDRKLKLSPILSVIVKKQITSEKTIKTFMTHFSFLTKYRVNLFFFLIGKNAKLKKRKRLFIEDNILSFII</sequence>
<gene>
    <name evidence="1" type="ORF">GCM10022389_28480</name>
</gene>
<evidence type="ECO:0000313" key="1">
    <source>
        <dbReference type="EMBL" id="GAA4080684.1"/>
    </source>
</evidence>
<protein>
    <submittedName>
        <fullName evidence="1">Uncharacterized protein</fullName>
    </submittedName>
</protein>
<organism evidence="1 2">
    <name type="scientific">Flavobacterium cheonanense</name>
    <dbReference type="NCBI Taxonomy" id="706183"/>
    <lineage>
        <taxon>Bacteria</taxon>
        <taxon>Pseudomonadati</taxon>
        <taxon>Bacteroidota</taxon>
        <taxon>Flavobacteriia</taxon>
        <taxon>Flavobacteriales</taxon>
        <taxon>Flavobacteriaceae</taxon>
        <taxon>Flavobacterium</taxon>
    </lineage>
</organism>
<proteinExistence type="predicted"/>
<comment type="caution">
    <text evidence="1">The sequence shown here is derived from an EMBL/GenBank/DDBJ whole genome shotgun (WGS) entry which is preliminary data.</text>
</comment>
<dbReference type="Proteomes" id="UP001500367">
    <property type="component" value="Unassembled WGS sequence"/>
</dbReference>
<accession>A0ABP7W5X9</accession>
<keyword evidence="2" id="KW-1185">Reference proteome</keyword>
<name>A0ABP7W5X9_9FLAO</name>